<keyword evidence="3" id="KW-1185">Reference proteome</keyword>
<protein>
    <submittedName>
        <fullName evidence="2">Uncharacterized protein</fullName>
    </submittedName>
</protein>
<evidence type="ECO:0000313" key="3">
    <source>
        <dbReference type="Proteomes" id="UP000226192"/>
    </source>
</evidence>
<dbReference type="Proteomes" id="UP000226192">
    <property type="component" value="Unassembled WGS sequence"/>
</dbReference>
<dbReference type="STRING" id="1399860.A0A2C5YAD3"/>
<feature type="compositionally biased region" description="Low complexity" evidence="1">
    <location>
        <begin position="133"/>
        <end position="147"/>
    </location>
</feature>
<dbReference type="EMBL" id="NJET01000040">
    <property type="protein sequence ID" value="PHH63914.1"/>
    <property type="molecule type" value="Genomic_DNA"/>
</dbReference>
<accession>A0A2C5YAD3</accession>
<organism evidence="2 3">
    <name type="scientific">Ophiocordyceps australis</name>
    <dbReference type="NCBI Taxonomy" id="1399860"/>
    <lineage>
        <taxon>Eukaryota</taxon>
        <taxon>Fungi</taxon>
        <taxon>Dikarya</taxon>
        <taxon>Ascomycota</taxon>
        <taxon>Pezizomycotina</taxon>
        <taxon>Sordariomycetes</taxon>
        <taxon>Hypocreomycetidae</taxon>
        <taxon>Hypocreales</taxon>
        <taxon>Ophiocordycipitaceae</taxon>
        <taxon>Ophiocordyceps</taxon>
    </lineage>
</organism>
<feature type="compositionally biased region" description="Pro residues" evidence="1">
    <location>
        <begin position="152"/>
        <end position="161"/>
    </location>
</feature>
<evidence type="ECO:0000256" key="1">
    <source>
        <dbReference type="SAM" id="MobiDB-lite"/>
    </source>
</evidence>
<dbReference type="AlphaFoldDB" id="A0A2C5YAD3"/>
<gene>
    <name evidence="2" type="ORF">CDD81_5362</name>
</gene>
<reference evidence="2 3" key="1">
    <citation type="submission" date="2017-06" db="EMBL/GenBank/DDBJ databases">
        <title>Ant-infecting Ophiocordyceps genomes reveal a high diversity of potential behavioral manipulation genes and a possible major role for enterotoxins.</title>
        <authorList>
            <person name="De Bekker C."/>
            <person name="Evans H.C."/>
            <person name="Brachmann A."/>
            <person name="Hughes D.P."/>
        </authorList>
    </citation>
    <scope>NUCLEOTIDE SEQUENCE [LARGE SCALE GENOMIC DNA]</scope>
    <source>
        <strain evidence="2 3">Map64</strain>
    </source>
</reference>
<comment type="caution">
    <text evidence="2">The sequence shown here is derived from an EMBL/GenBank/DDBJ whole genome shotgun (WGS) entry which is preliminary data.</text>
</comment>
<proteinExistence type="predicted"/>
<feature type="region of interest" description="Disordered" evidence="1">
    <location>
        <begin position="112"/>
        <end position="230"/>
    </location>
</feature>
<sequence>MYHPPSYSGYQPPCYCPPLRAVTTMTFERTVTAPASVSTVFFSQICEGPQALDAADPNTVTITSFIHAVHTQADHSTTTVTVTLSPQSTVTVHAPVAPAKPVVLDPAKPVAVDSAKPVSVDPAKPLAVDPARTKAAQTAAAQPIKPQSLQPADPPVSPPTKPQASQPAQPPISQPAPVKPAVLQSAEPHVSQPTPIKPAVLQPPKPLSSQSIQPAPPHPTQPKPVKFQPQPVPIFRNTSFITQTLSLRPSTSKPLLDKAFTSQPCASAGNFTRLATVYNTVYKTADPPPYPVRAIETRAAMVDNDKTDRDSG</sequence>
<dbReference type="OrthoDB" id="10488468at2759"/>
<name>A0A2C5YAD3_9HYPO</name>
<evidence type="ECO:0000313" key="2">
    <source>
        <dbReference type="EMBL" id="PHH63914.1"/>
    </source>
</evidence>
<feature type="compositionally biased region" description="Pro residues" evidence="1">
    <location>
        <begin position="168"/>
        <end position="178"/>
    </location>
</feature>